<comment type="subcellular location">
    <subcellularLocation>
        <location evidence="3">Cytoplasm</location>
    </subcellularLocation>
</comment>
<dbReference type="PANTHER" id="PTHR11444:SF1">
    <property type="entry name" value="FUMARATE HYDRATASE, MITOCHONDRIAL"/>
    <property type="match status" value="1"/>
</dbReference>
<protein>
    <recommendedName>
        <fullName evidence="3">Fumarate hydratase class II</fullName>
        <shortName evidence="3">Fumarase C</shortName>
        <ecNumber evidence="3">4.2.1.2</ecNumber>
    </recommendedName>
    <alternativeName>
        <fullName evidence="3">Aerobic fumarase</fullName>
    </alternativeName>
    <alternativeName>
        <fullName evidence="3">Iron-independent fumarase</fullName>
    </alternativeName>
</protein>
<dbReference type="GO" id="GO:0004333">
    <property type="term" value="F:fumarate hydratase activity"/>
    <property type="evidence" value="ECO:0007669"/>
    <property type="project" value="UniProtKB-EC"/>
</dbReference>
<keyword evidence="3" id="KW-0963">Cytoplasm</keyword>
<dbReference type="InterPro" id="IPR000362">
    <property type="entry name" value="Fumarate_lyase_fam"/>
</dbReference>
<dbReference type="EC" id="4.2.1.2" evidence="3"/>
<evidence type="ECO:0000313" key="7">
    <source>
        <dbReference type="EMBL" id="MDR6300713.1"/>
    </source>
</evidence>
<dbReference type="Proteomes" id="UP001257659">
    <property type="component" value="Unassembled WGS sequence"/>
</dbReference>
<feature type="binding site" evidence="3">
    <location>
        <begin position="140"/>
        <end position="142"/>
    </location>
    <ligand>
        <name>substrate</name>
    </ligand>
</feature>
<dbReference type="Gene3D" id="1.20.200.10">
    <property type="entry name" value="Fumarase/aspartase (Central domain)"/>
    <property type="match status" value="1"/>
</dbReference>
<dbReference type="CDD" id="cd01362">
    <property type="entry name" value="Fumarase_classII"/>
    <property type="match status" value="1"/>
</dbReference>
<evidence type="ECO:0000259" key="6">
    <source>
        <dbReference type="Pfam" id="PF10415"/>
    </source>
</evidence>
<reference evidence="7 8" key="1">
    <citation type="submission" date="2023-07" db="EMBL/GenBank/DDBJ databases">
        <title>Genomic Encyclopedia of Type Strains, Phase IV (KMG-IV): sequencing the most valuable type-strain genomes for metagenomic binning, comparative biology and taxonomic classification.</title>
        <authorList>
            <person name="Goeker M."/>
        </authorList>
    </citation>
    <scope>NUCLEOTIDE SEQUENCE [LARGE SCALE GENOMIC DNA]</scope>
    <source>
        <strain evidence="7 8">DSM 102814</strain>
    </source>
</reference>
<dbReference type="HAMAP" id="MF_00743">
    <property type="entry name" value="FumaraseC"/>
    <property type="match status" value="1"/>
</dbReference>
<keyword evidence="2 3" id="KW-0456">Lyase</keyword>
<proteinExistence type="inferred from homology"/>
<feature type="binding site" evidence="3">
    <location>
        <position position="188"/>
    </location>
    <ligand>
        <name>substrate</name>
    </ligand>
</feature>
<dbReference type="Gene3D" id="1.10.40.30">
    <property type="entry name" value="Fumarase/aspartase (C-terminal domain)"/>
    <property type="match status" value="1"/>
</dbReference>
<dbReference type="InterPro" id="IPR005677">
    <property type="entry name" value="Fum_hydII"/>
</dbReference>
<dbReference type="Gene3D" id="1.10.275.10">
    <property type="entry name" value="Fumarase/aspartase (N-terminal domain)"/>
    <property type="match status" value="1"/>
</dbReference>
<comment type="subunit">
    <text evidence="3">Homotetramer.</text>
</comment>
<dbReference type="Pfam" id="PF10415">
    <property type="entry name" value="FumaraseC_C"/>
    <property type="match status" value="1"/>
</dbReference>
<dbReference type="EMBL" id="JAVDQA010000003">
    <property type="protein sequence ID" value="MDR6300713.1"/>
    <property type="molecule type" value="Genomic_DNA"/>
</dbReference>
<keyword evidence="3" id="KW-0816">Tricarboxylic acid cycle</keyword>
<gene>
    <name evidence="3" type="primary">fumC</name>
    <name evidence="7" type="ORF">GGR31_001356</name>
</gene>
<evidence type="ECO:0000259" key="5">
    <source>
        <dbReference type="Pfam" id="PF00206"/>
    </source>
</evidence>
<name>A0ABU1K520_9FLAO</name>
<dbReference type="RefSeq" id="WP_309727614.1">
    <property type="nucleotide sequence ID" value="NZ_JAVDQA010000003.1"/>
</dbReference>
<dbReference type="PROSITE" id="PS00163">
    <property type="entry name" value="FUMARATE_LYASES"/>
    <property type="match status" value="1"/>
</dbReference>
<dbReference type="PANTHER" id="PTHR11444">
    <property type="entry name" value="ASPARTATEAMMONIA/ARGININOSUCCINATE/ADENYLOSUCCINATE LYASE"/>
    <property type="match status" value="1"/>
</dbReference>
<comment type="caution">
    <text evidence="7">The sequence shown here is derived from an EMBL/GenBank/DDBJ whole genome shotgun (WGS) entry which is preliminary data.</text>
</comment>
<feature type="region of interest" description="Disordered" evidence="4">
    <location>
        <begin position="125"/>
        <end position="146"/>
    </location>
</feature>
<dbReference type="InterPro" id="IPR008948">
    <property type="entry name" value="L-Aspartase-like"/>
</dbReference>
<dbReference type="NCBIfam" id="NF008909">
    <property type="entry name" value="PRK12273.1"/>
    <property type="match status" value="1"/>
</dbReference>
<accession>A0ABU1K520</accession>
<dbReference type="SUPFAM" id="SSF48557">
    <property type="entry name" value="L-aspartase-like"/>
    <property type="match status" value="1"/>
</dbReference>
<feature type="binding site" evidence="3">
    <location>
        <begin position="325"/>
        <end position="327"/>
    </location>
    <ligand>
        <name>substrate</name>
    </ligand>
</feature>
<feature type="compositionally biased region" description="Polar residues" evidence="4">
    <location>
        <begin position="129"/>
        <end position="145"/>
    </location>
</feature>
<dbReference type="InterPro" id="IPR024083">
    <property type="entry name" value="Fumarase/histidase_N"/>
</dbReference>
<comment type="miscellaneous">
    <text evidence="3">There are 2 substrate-binding sites: the catalytic A site, and the non-catalytic B site that may play a role in the transfer of substrate or product between the active site and the solvent. Alternatively, the B site may bind allosteric effectors.</text>
</comment>
<dbReference type="InterPro" id="IPR022761">
    <property type="entry name" value="Fumarate_lyase_N"/>
</dbReference>
<dbReference type="Pfam" id="PF00206">
    <property type="entry name" value="Lyase_1"/>
    <property type="match status" value="1"/>
</dbReference>
<dbReference type="InterPro" id="IPR020557">
    <property type="entry name" value="Fumarate_lyase_CS"/>
</dbReference>
<evidence type="ECO:0000256" key="3">
    <source>
        <dbReference type="HAMAP-Rule" id="MF_00743"/>
    </source>
</evidence>
<dbReference type="PRINTS" id="PR00149">
    <property type="entry name" value="FUMRATELYASE"/>
</dbReference>
<sequence>MEYRIEKDTMGEVKVPKDKLWGAQTERSRNNFKIGTPASMPLEIIYGFAYLKKAAAYTNQAAGVLPTEKRDLIAKVCDEILEGKHDDQFPLVIWQTGSGTQSNMNVNEVIANRAHQLAGKTIGEGDKTLQPNDDVNKSQSSNDTFPTGMHIATYKKVVETTIPGVKKLRNTLQKKAEEFKEVVKIGRTHFMDATPLTLGQEFSGYVSQLDHGLKALESTLPHLGELALGGTAVGTGLNTPENYAENVAKFIADFTELPFTSAENKFEALAAHDALVETHGALKQLAVSLNKIGNDIRMLASGPRSGIGEINIPANEPGSSIMPGKVNPTQCEALTMVCAQVIGNDVAMSVGGMQGQFELNVFKPVMAANLLQSAQLLGDACVSFEEHCAAGIEPNQERIDELLKNSLMLVTALNTKIGYYKAAEIAGAAHKNGTTLREEAVKLGYTTEEEFDKWVNPKDMV</sequence>
<keyword evidence="8" id="KW-1185">Reference proteome</keyword>
<comment type="caution">
    <text evidence="3">Lacks conserved residue(s) required for the propagation of feature annotation.</text>
</comment>
<feature type="domain" description="Fumarase C C-terminal" evidence="6">
    <location>
        <begin position="409"/>
        <end position="461"/>
    </location>
</feature>
<feature type="active site" evidence="3">
    <location>
        <position position="319"/>
    </location>
</feature>
<feature type="active site" description="Proton donor/acceptor" evidence="3">
    <location>
        <position position="189"/>
    </location>
</feature>
<evidence type="ECO:0000256" key="4">
    <source>
        <dbReference type="SAM" id="MobiDB-lite"/>
    </source>
</evidence>
<evidence type="ECO:0000313" key="8">
    <source>
        <dbReference type="Proteomes" id="UP001257659"/>
    </source>
</evidence>
<evidence type="ECO:0000256" key="1">
    <source>
        <dbReference type="ARBA" id="ARBA00009084"/>
    </source>
</evidence>
<dbReference type="NCBIfam" id="TIGR00979">
    <property type="entry name" value="fumC_II"/>
    <property type="match status" value="1"/>
</dbReference>
<comment type="catalytic activity">
    <reaction evidence="3">
        <text>(S)-malate = fumarate + H2O</text>
        <dbReference type="Rhea" id="RHEA:12460"/>
        <dbReference type="ChEBI" id="CHEBI:15377"/>
        <dbReference type="ChEBI" id="CHEBI:15589"/>
        <dbReference type="ChEBI" id="CHEBI:29806"/>
        <dbReference type="EC" id="4.2.1.2"/>
    </reaction>
</comment>
<comment type="function">
    <text evidence="3">Involved in the TCA cycle. Catalyzes the stereospecific interconversion of fumarate to L-malate.</text>
</comment>
<feature type="domain" description="Fumarate lyase N-terminal" evidence="5">
    <location>
        <begin position="11"/>
        <end position="343"/>
    </location>
</feature>
<evidence type="ECO:0000256" key="2">
    <source>
        <dbReference type="ARBA" id="ARBA00023239"/>
    </source>
</evidence>
<comment type="similarity">
    <text evidence="1 3">Belongs to the class-II fumarase/aspartase family. Fumarase subfamily.</text>
</comment>
<comment type="pathway">
    <text evidence="3">Carbohydrate metabolism; tricarboxylic acid cycle; (S)-malate from fumarate: step 1/1.</text>
</comment>
<feature type="binding site" evidence="3">
    <location>
        <begin position="98"/>
        <end position="100"/>
    </location>
    <ligand>
        <name>substrate</name>
    </ligand>
</feature>
<feature type="site" description="Important for catalytic activity" evidence="3">
    <location>
        <position position="332"/>
    </location>
</feature>
<organism evidence="7 8">
    <name type="scientific">Mesonia maritima</name>
    <dbReference type="NCBI Taxonomy" id="1793873"/>
    <lineage>
        <taxon>Bacteria</taxon>
        <taxon>Pseudomonadati</taxon>
        <taxon>Bacteroidota</taxon>
        <taxon>Flavobacteriia</taxon>
        <taxon>Flavobacteriales</taxon>
        <taxon>Flavobacteriaceae</taxon>
        <taxon>Mesonia</taxon>
    </lineage>
</organism>
<feature type="binding site" evidence="3">
    <location>
        <position position="320"/>
    </location>
    <ligand>
        <name>substrate</name>
    </ligand>
</feature>
<dbReference type="InterPro" id="IPR018951">
    <property type="entry name" value="Fumarase_C_C"/>
</dbReference>